<proteinExistence type="predicted"/>
<keyword evidence="2" id="KW-1185">Reference proteome</keyword>
<sequence length="116" mass="13650">MTRKGRSINRAELSTLNFFRTSEGEIDEAAMALNCFEVSVYNILKNSGQLSKEKVIPMFLRDINPVLWYNDETGIFRIHNQSRNVFPLWGKYVRLNRIETHKFTEQGCSFWNITKK</sequence>
<name>A0A1V4SEA7_RUMHU</name>
<dbReference type="AlphaFoldDB" id="A0A1V4SEA7"/>
<dbReference type="RefSeq" id="WP_080066272.1">
    <property type="nucleotide sequence ID" value="NZ_MZGX01000032.1"/>
</dbReference>
<dbReference type="EMBL" id="MZGX01000032">
    <property type="protein sequence ID" value="OPX42198.1"/>
    <property type="molecule type" value="Genomic_DNA"/>
</dbReference>
<comment type="caution">
    <text evidence="1">The sequence shown here is derived from an EMBL/GenBank/DDBJ whole genome shotgun (WGS) entry which is preliminary data.</text>
</comment>
<evidence type="ECO:0000313" key="1">
    <source>
        <dbReference type="EMBL" id="OPX42198.1"/>
    </source>
</evidence>
<reference evidence="1 2" key="1">
    <citation type="submission" date="2017-03" db="EMBL/GenBank/DDBJ databases">
        <title>Genome sequence of Clostridium hungatei DSM 14427.</title>
        <authorList>
            <person name="Poehlein A."/>
            <person name="Daniel R."/>
        </authorList>
    </citation>
    <scope>NUCLEOTIDE SEQUENCE [LARGE SCALE GENOMIC DNA]</scope>
    <source>
        <strain evidence="1 2">DSM 14427</strain>
    </source>
</reference>
<dbReference type="STRING" id="48256.CLHUN_38480"/>
<gene>
    <name evidence="1" type="ORF">CLHUN_38480</name>
</gene>
<accession>A0A1V4SEA7</accession>
<dbReference type="OrthoDB" id="1737273at2"/>
<evidence type="ECO:0000313" key="2">
    <source>
        <dbReference type="Proteomes" id="UP000191554"/>
    </source>
</evidence>
<organism evidence="1 2">
    <name type="scientific">Ruminiclostridium hungatei</name>
    <name type="common">Clostridium hungatei</name>
    <dbReference type="NCBI Taxonomy" id="48256"/>
    <lineage>
        <taxon>Bacteria</taxon>
        <taxon>Bacillati</taxon>
        <taxon>Bacillota</taxon>
        <taxon>Clostridia</taxon>
        <taxon>Eubacteriales</taxon>
        <taxon>Oscillospiraceae</taxon>
        <taxon>Ruminiclostridium</taxon>
    </lineage>
</organism>
<protein>
    <submittedName>
        <fullName evidence="1">Uncharacterized protein</fullName>
    </submittedName>
</protein>
<dbReference type="Proteomes" id="UP000191554">
    <property type="component" value="Unassembled WGS sequence"/>
</dbReference>